<keyword evidence="3" id="KW-1185">Reference proteome</keyword>
<organism evidence="2 3">
    <name type="scientific">Streptomyces beijiangensis</name>
    <dbReference type="NCBI Taxonomy" id="163361"/>
    <lineage>
        <taxon>Bacteria</taxon>
        <taxon>Bacillati</taxon>
        <taxon>Actinomycetota</taxon>
        <taxon>Actinomycetes</taxon>
        <taxon>Kitasatosporales</taxon>
        <taxon>Streptomycetaceae</taxon>
        <taxon>Streptomyces</taxon>
    </lineage>
</organism>
<evidence type="ECO:0008006" key="4">
    <source>
        <dbReference type="Google" id="ProtNLM"/>
    </source>
</evidence>
<dbReference type="EMBL" id="JAFLRJ010000057">
    <property type="protein sequence ID" value="MBO0511462.1"/>
    <property type="molecule type" value="Genomic_DNA"/>
</dbReference>
<accession>A0A939F3J7</accession>
<proteinExistence type="predicted"/>
<reference evidence="2" key="1">
    <citation type="submission" date="2021-03" db="EMBL/GenBank/DDBJ databases">
        <title>Streptomyces poriferae sp. nov., a novel marine sponge-derived Actinobacteria species with anti-MRSA activity.</title>
        <authorList>
            <person name="Sandoval-Powers M."/>
            <person name="Kralova S."/>
            <person name="Nguyen G.-S."/>
            <person name="Fawwal D."/>
            <person name="Degnes K."/>
            <person name="Klinkenberg G."/>
            <person name="Sletta H."/>
            <person name="Wentzel A."/>
            <person name="Liles M.R."/>
        </authorList>
    </citation>
    <scope>NUCLEOTIDE SEQUENCE</scope>
    <source>
        <strain evidence="2">DSM 41794</strain>
    </source>
</reference>
<comment type="caution">
    <text evidence="2">The sequence shown here is derived from an EMBL/GenBank/DDBJ whole genome shotgun (WGS) entry which is preliminary data.</text>
</comment>
<protein>
    <recommendedName>
        <fullName evidence="4">DUF3592 domain-containing protein</fullName>
    </recommendedName>
</protein>
<dbReference type="AlphaFoldDB" id="A0A939F3J7"/>
<keyword evidence="1" id="KW-0812">Transmembrane</keyword>
<gene>
    <name evidence="2" type="ORF">J0695_06515</name>
</gene>
<evidence type="ECO:0000313" key="2">
    <source>
        <dbReference type="EMBL" id="MBO0511462.1"/>
    </source>
</evidence>
<keyword evidence="1" id="KW-1133">Transmembrane helix</keyword>
<feature type="transmembrane region" description="Helical" evidence="1">
    <location>
        <begin position="43"/>
        <end position="63"/>
    </location>
</feature>
<evidence type="ECO:0000256" key="1">
    <source>
        <dbReference type="SAM" id="Phobius"/>
    </source>
</evidence>
<dbReference type="Proteomes" id="UP000664167">
    <property type="component" value="Unassembled WGS sequence"/>
</dbReference>
<feature type="transmembrane region" description="Helical" evidence="1">
    <location>
        <begin position="16"/>
        <end position="36"/>
    </location>
</feature>
<sequence>MTITAGPLPTRTTPGALAGGFLTGGVIGTSLAAFVVGCIIESLPLCFAGLGLSVVYGLLFFLAGVPRRLREAAVVPRTALAMIESLEAVGGEATSDIAVRFDITVAPNDASAYRVEFTQNINLADLPDYRPRGVLVVEYPPDRPWRVRIVKRPTPEWEDRAAGARLDSVPGPAMVSETPGGCALGFLTLLGLLLGAAVVILLFRADLFAQDASARPPSSARPSVSSTSSTTVVSSASATVALGPDQSFLDKGELRRAIDALTKGKGTRPALTVVVQERLLSVVFAPTGTQAPQFDPRSLPYARFPALVDEATTLGVRSPQTWQITAYRLTGSLTIRVGVTGADGAASLEADGRGKVVRRTPAR</sequence>
<keyword evidence="1" id="KW-0472">Membrane</keyword>
<evidence type="ECO:0000313" key="3">
    <source>
        <dbReference type="Proteomes" id="UP000664167"/>
    </source>
</evidence>
<feature type="transmembrane region" description="Helical" evidence="1">
    <location>
        <begin position="183"/>
        <end position="203"/>
    </location>
</feature>
<name>A0A939F3J7_9ACTN</name>
<dbReference type="RefSeq" id="WP_206960879.1">
    <property type="nucleotide sequence ID" value="NZ_BAAAJJ010000008.1"/>
</dbReference>